<name>A0AA86QWC6_9EUKA</name>
<evidence type="ECO:0000313" key="2">
    <source>
        <dbReference type="EMBL" id="CAL5995501.1"/>
    </source>
</evidence>
<dbReference type="Proteomes" id="UP001642409">
    <property type="component" value="Unassembled WGS sequence"/>
</dbReference>
<protein>
    <submittedName>
        <fullName evidence="2">Hypothetical_protein</fullName>
    </submittedName>
</protein>
<comment type="caution">
    <text evidence="1">The sequence shown here is derived from an EMBL/GenBank/DDBJ whole genome shotgun (WGS) entry which is preliminary data.</text>
</comment>
<gene>
    <name evidence="2" type="ORF">HINF_LOCUS14063</name>
    <name evidence="1" type="ORF">HINF_LOCUS48578</name>
</gene>
<dbReference type="EMBL" id="CATOUU010000937">
    <property type="protein sequence ID" value="CAI9960933.1"/>
    <property type="molecule type" value="Genomic_DNA"/>
</dbReference>
<keyword evidence="3" id="KW-1185">Reference proteome</keyword>
<evidence type="ECO:0000313" key="1">
    <source>
        <dbReference type="EMBL" id="CAI9960933.1"/>
    </source>
</evidence>
<dbReference type="AlphaFoldDB" id="A0AA86QWC6"/>
<reference evidence="2 3" key="2">
    <citation type="submission" date="2024-07" db="EMBL/GenBank/DDBJ databases">
        <authorList>
            <person name="Akdeniz Z."/>
        </authorList>
    </citation>
    <scope>NUCLEOTIDE SEQUENCE [LARGE SCALE GENOMIC DNA]</scope>
</reference>
<sequence>MNVVQIQNTVMDLCGVPRQTNASVAKPYVLVKVNNVVKKPKELDIIQQTAIAVLVQHLLLDLSGTELNVLVKYRNVIVHLKNVVNIHGQCDTCDIALGTGYSWSGSSCWCPNGACTCQTQYCCAVFGSMSVFEFTNRQM</sequence>
<accession>A0AA86QWC6</accession>
<proteinExistence type="predicted"/>
<dbReference type="EMBL" id="CAXDID020000033">
    <property type="protein sequence ID" value="CAL5995501.1"/>
    <property type="molecule type" value="Genomic_DNA"/>
</dbReference>
<organism evidence="1">
    <name type="scientific">Hexamita inflata</name>
    <dbReference type="NCBI Taxonomy" id="28002"/>
    <lineage>
        <taxon>Eukaryota</taxon>
        <taxon>Metamonada</taxon>
        <taxon>Diplomonadida</taxon>
        <taxon>Hexamitidae</taxon>
        <taxon>Hexamitinae</taxon>
        <taxon>Hexamita</taxon>
    </lineage>
</organism>
<evidence type="ECO:0000313" key="3">
    <source>
        <dbReference type="Proteomes" id="UP001642409"/>
    </source>
</evidence>
<reference evidence="1" key="1">
    <citation type="submission" date="2023-06" db="EMBL/GenBank/DDBJ databases">
        <authorList>
            <person name="Kurt Z."/>
        </authorList>
    </citation>
    <scope>NUCLEOTIDE SEQUENCE</scope>
</reference>